<evidence type="ECO:0000313" key="2">
    <source>
        <dbReference type="EMBL" id="GII58262.1"/>
    </source>
</evidence>
<name>A0A8J4DEA2_9ACTN</name>
<keyword evidence="3" id="KW-1185">Reference proteome</keyword>
<organism evidence="2 3">
    <name type="scientific">Planotetraspora thailandica</name>
    <dbReference type="NCBI Taxonomy" id="487172"/>
    <lineage>
        <taxon>Bacteria</taxon>
        <taxon>Bacillati</taxon>
        <taxon>Actinomycetota</taxon>
        <taxon>Actinomycetes</taxon>
        <taxon>Streptosporangiales</taxon>
        <taxon>Streptosporangiaceae</taxon>
        <taxon>Planotetraspora</taxon>
    </lineage>
</organism>
<dbReference type="PROSITE" id="PS50995">
    <property type="entry name" value="HTH_MARR_2"/>
    <property type="match status" value="1"/>
</dbReference>
<feature type="domain" description="HTH marR-type" evidence="1">
    <location>
        <begin position="23"/>
        <end position="162"/>
    </location>
</feature>
<sequence length="162" mass="17584">MDTPASTRQSEAAHGLDLDDQTLMQHWSVLRSGFRRLTSLLMADVEAKVGISPSALEVLCVLLETPEHAVPMGRLTQALGFSTAGTTKVADRLMDAGLIERRACPQDRRLIYAALTERGLEVATDCVAVLVESLRRRVVEPLGAERFRSISADIGSIEPGTI</sequence>
<comment type="caution">
    <text evidence="2">The sequence shown here is derived from an EMBL/GenBank/DDBJ whole genome shotgun (WGS) entry which is preliminary data.</text>
</comment>
<dbReference type="PANTHER" id="PTHR33164">
    <property type="entry name" value="TRANSCRIPTIONAL REGULATOR, MARR FAMILY"/>
    <property type="match status" value="1"/>
</dbReference>
<dbReference type="AlphaFoldDB" id="A0A8J4DEA2"/>
<dbReference type="Pfam" id="PF12802">
    <property type="entry name" value="MarR_2"/>
    <property type="match status" value="1"/>
</dbReference>
<accession>A0A8J4DEA2</accession>
<dbReference type="GO" id="GO:0006950">
    <property type="term" value="P:response to stress"/>
    <property type="evidence" value="ECO:0007669"/>
    <property type="project" value="TreeGrafter"/>
</dbReference>
<dbReference type="InterPro" id="IPR039422">
    <property type="entry name" value="MarR/SlyA-like"/>
</dbReference>
<dbReference type="InterPro" id="IPR036390">
    <property type="entry name" value="WH_DNA-bd_sf"/>
</dbReference>
<dbReference type="SUPFAM" id="SSF46785">
    <property type="entry name" value="Winged helix' DNA-binding domain"/>
    <property type="match status" value="1"/>
</dbReference>
<dbReference type="Proteomes" id="UP000605992">
    <property type="component" value="Unassembled WGS sequence"/>
</dbReference>
<dbReference type="Gene3D" id="1.10.10.10">
    <property type="entry name" value="Winged helix-like DNA-binding domain superfamily/Winged helix DNA-binding domain"/>
    <property type="match status" value="1"/>
</dbReference>
<dbReference type="InterPro" id="IPR036388">
    <property type="entry name" value="WH-like_DNA-bd_sf"/>
</dbReference>
<dbReference type="GO" id="GO:0003700">
    <property type="term" value="F:DNA-binding transcription factor activity"/>
    <property type="evidence" value="ECO:0007669"/>
    <property type="project" value="InterPro"/>
</dbReference>
<protein>
    <submittedName>
        <fullName evidence="2">MarR family transcriptional regulator</fullName>
    </submittedName>
</protein>
<dbReference type="PANTHER" id="PTHR33164:SF99">
    <property type="entry name" value="MARR FAMILY REGULATORY PROTEIN"/>
    <property type="match status" value="1"/>
</dbReference>
<evidence type="ECO:0000313" key="3">
    <source>
        <dbReference type="Proteomes" id="UP000605992"/>
    </source>
</evidence>
<proteinExistence type="predicted"/>
<dbReference type="InterPro" id="IPR000835">
    <property type="entry name" value="HTH_MarR-typ"/>
</dbReference>
<gene>
    <name evidence="2" type="primary">marR_3</name>
    <name evidence="2" type="ORF">Pth03_66510</name>
</gene>
<dbReference type="RefSeq" id="WP_203948368.1">
    <property type="nucleotide sequence ID" value="NZ_BOOR01000062.1"/>
</dbReference>
<reference evidence="2" key="1">
    <citation type="submission" date="2021-01" db="EMBL/GenBank/DDBJ databases">
        <title>Whole genome shotgun sequence of Planotetraspora thailandica NBRC 104271.</title>
        <authorList>
            <person name="Komaki H."/>
            <person name="Tamura T."/>
        </authorList>
    </citation>
    <scope>NUCLEOTIDE SEQUENCE</scope>
    <source>
        <strain evidence="2">NBRC 104271</strain>
    </source>
</reference>
<dbReference type="EMBL" id="BOOR01000062">
    <property type="protein sequence ID" value="GII58262.1"/>
    <property type="molecule type" value="Genomic_DNA"/>
</dbReference>
<evidence type="ECO:0000259" key="1">
    <source>
        <dbReference type="PROSITE" id="PS50995"/>
    </source>
</evidence>
<dbReference type="SMART" id="SM00347">
    <property type="entry name" value="HTH_MARR"/>
    <property type="match status" value="1"/>
</dbReference>